<dbReference type="AlphaFoldDB" id="A0A132B3N9"/>
<sequence length="139" mass="15437">MSSYPKANTSAATCPPKCTLCSWNLEHTPEDGHALKRDEDSLTEDQIYESVLLNERLALLLLHDQTPTVLATLSPGHQANHPLKLHLVLAIGAGNAAKQRRYNEQINSLFTRIETAPPKKLGCLQQELRAYLSSALRPR</sequence>
<organism evidence="1 2">
    <name type="scientific">Mollisia scopiformis</name>
    <name type="common">Conifer needle endophyte fungus</name>
    <name type="synonym">Phialocephala scopiformis</name>
    <dbReference type="NCBI Taxonomy" id="149040"/>
    <lineage>
        <taxon>Eukaryota</taxon>
        <taxon>Fungi</taxon>
        <taxon>Dikarya</taxon>
        <taxon>Ascomycota</taxon>
        <taxon>Pezizomycotina</taxon>
        <taxon>Leotiomycetes</taxon>
        <taxon>Helotiales</taxon>
        <taxon>Mollisiaceae</taxon>
        <taxon>Mollisia</taxon>
    </lineage>
</organism>
<gene>
    <name evidence="1" type="ORF">LY89DRAFT_375029</name>
</gene>
<dbReference type="KEGG" id="psco:LY89DRAFT_375029"/>
<evidence type="ECO:0000313" key="2">
    <source>
        <dbReference type="Proteomes" id="UP000070700"/>
    </source>
</evidence>
<dbReference type="EMBL" id="KQ947442">
    <property type="protein sequence ID" value="KUJ07002.1"/>
    <property type="molecule type" value="Genomic_DNA"/>
</dbReference>
<dbReference type="RefSeq" id="XP_018061357.1">
    <property type="nucleotide sequence ID" value="XM_018207081.1"/>
</dbReference>
<evidence type="ECO:0000313" key="1">
    <source>
        <dbReference type="EMBL" id="KUJ07002.1"/>
    </source>
</evidence>
<accession>A0A132B3N9</accession>
<protein>
    <submittedName>
        <fullName evidence="1">Uncharacterized protein</fullName>
    </submittedName>
</protein>
<name>A0A132B3N9_MOLSC</name>
<dbReference type="InParanoid" id="A0A132B3N9"/>
<proteinExistence type="predicted"/>
<dbReference type="GeneID" id="28816807"/>
<reference evidence="1 2" key="1">
    <citation type="submission" date="2015-10" db="EMBL/GenBank/DDBJ databases">
        <title>Full genome of DAOMC 229536 Phialocephala scopiformis, a fungal endophyte of spruce producing the potent anti-insectan compound rugulosin.</title>
        <authorList>
            <consortium name="DOE Joint Genome Institute"/>
            <person name="Walker A.K."/>
            <person name="Frasz S.L."/>
            <person name="Seifert K.A."/>
            <person name="Miller J.D."/>
            <person name="Mondo S.J."/>
            <person name="Labutti K."/>
            <person name="Lipzen A."/>
            <person name="Dockter R."/>
            <person name="Kennedy M."/>
            <person name="Grigoriev I.V."/>
            <person name="Spatafora J.W."/>
        </authorList>
    </citation>
    <scope>NUCLEOTIDE SEQUENCE [LARGE SCALE GENOMIC DNA]</scope>
    <source>
        <strain evidence="1 2">CBS 120377</strain>
    </source>
</reference>
<keyword evidence="2" id="KW-1185">Reference proteome</keyword>
<dbReference type="Proteomes" id="UP000070700">
    <property type="component" value="Unassembled WGS sequence"/>
</dbReference>